<dbReference type="EnsemblPlants" id="OMERI10G13680.1">
    <property type="protein sequence ID" value="OMERI10G13680.1"/>
    <property type="gene ID" value="OMERI10G13680"/>
</dbReference>
<feature type="compositionally biased region" description="Basic residues" evidence="1">
    <location>
        <begin position="68"/>
        <end position="81"/>
    </location>
</feature>
<protein>
    <submittedName>
        <fullName evidence="2">Uncharacterized protein</fullName>
    </submittedName>
</protein>
<dbReference type="Gramene" id="OMERI10G13680.1">
    <property type="protein sequence ID" value="OMERI10G13680.1"/>
    <property type="gene ID" value="OMERI10G13680"/>
</dbReference>
<evidence type="ECO:0000256" key="1">
    <source>
        <dbReference type="SAM" id="MobiDB-lite"/>
    </source>
</evidence>
<feature type="region of interest" description="Disordered" evidence="1">
    <location>
        <begin position="58"/>
        <end position="81"/>
    </location>
</feature>
<evidence type="ECO:0000313" key="2">
    <source>
        <dbReference type="EnsemblPlants" id="OMERI10G13680.1"/>
    </source>
</evidence>
<keyword evidence="3" id="KW-1185">Reference proteome</keyword>
<dbReference type="HOGENOM" id="CLU_2577860_0_0_1"/>
<dbReference type="Proteomes" id="UP000008021">
    <property type="component" value="Chromosome 10"/>
</dbReference>
<sequence length="81" mass="9259">MTNRIQSLLAAEGQRRLHLERRSQQDGQRSTLMVHSRRKMDGVELGLLSGTLKAKPCSRRGNSFGSARLRRNRKSWRVAKA</sequence>
<name>A0A0E0F0G6_9ORYZ</name>
<dbReference type="AlphaFoldDB" id="A0A0E0F0G6"/>
<proteinExistence type="predicted"/>
<reference evidence="2" key="1">
    <citation type="submission" date="2015-04" db="UniProtKB">
        <authorList>
            <consortium name="EnsemblPlants"/>
        </authorList>
    </citation>
    <scope>IDENTIFICATION</scope>
</reference>
<reference evidence="2" key="2">
    <citation type="submission" date="2018-05" db="EMBL/GenBank/DDBJ databases">
        <title>OmerRS3 (Oryza meridionalis Reference Sequence Version 3).</title>
        <authorList>
            <person name="Zhang J."/>
            <person name="Kudrna D."/>
            <person name="Lee S."/>
            <person name="Talag J."/>
            <person name="Welchert J."/>
            <person name="Wing R.A."/>
        </authorList>
    </citation>
    <scope>NUCLEOTIDE SEQUENCE [LARGE SCALE GENOMIC DNA]</scope>
    <source>
        <strain evidence="2">cv. OR44</strain>
    </source>
</reference>
<accession>A0A0E0F0G6</accession>
<evidence type="ECO:0000313" key="3">
    <source>
        <dbReference type="Proteomes" id="UP000008021"/>
    </source>
</evidence>
<organism evidence="2">
    <name type="scientific">Oryza meridionalis</name>
    <dbReference type="NCBI Taxonomy" id="40149"/>
    <lineage>
        <taxon>Eukaryota</taxon>
        <taxon>Viridiplantae</taxon>
        <taxon>Streptophyta</taxon>
        <taxon>Embryophyta</taxon>
        <taxon>Tracheophyta</taxon>
        <taxon>Spermatophyta</taxon>
        <taxon>Magnoliopsida</taxon>
        <taxon>Liliopsida</taxon>
        <taxon>Poales</taxon>
        <taxon>Poaceae</taxon>
        <taxon>BOP clade</taxon>
        <taxon>Oryzoideae</taxon>
        <taxon>Oryzeae</taxon>
        <taxon>Oryzinae</taxon>
        <taxon>Oryza</taxon>
    </lineage>
</organism>